<evidence type="ECO:0000259" key="7">
    <source>
        <dbReference type="Pfam" id="PF04547"/>
    </source>
</evidence>
<keyword evidence="9" id="KW-1185">Reference proteome</keyword>
<keyword evidence="3 6" id="KW-0812">Transmembrane</keyword>
<evidence type="ECO:0000256" key="1">
    <source>
        <dbReference type="ARBA" id="ARBA00004141"/>
    </source>
</evidence>
<dbReference type="PANTHER" id="PTHR12308:SF45">
    <property type="entry name" value="ANOCTAMIN"/>
    <property type="match status" value="1"/>
</dbReference>
<keyword evidence="5 6" id="KW-0472">Membrane</keyword>
<evidence type="ECO:0000313" key="8">
    <source>
        <dbReference type="EMBL" id="MEQ2216028.1"/>
    </source>
</evidence>
<comment type="caution">
    <text evidence="6">Lacks conserved residue(s) required for the propagation of feature annotation.</text>
</comment>
<keyword evidence="4 6" id="KW-1133">Transmembrane helix</keyword>
<feature type="transmembrane region" description="Helical" evidence="6">
    <location>
        <begin position="21"/>
        <end position="40"/>
    </location>
</feature>
<evidence type="ECO:0000256" key="2">
    <source>
        <dbReference type="ARBA" id="ARBA00009671"/>
    </source>
</evidence>
<organism evidence="8 9">
    <name type="scientific">Xenoophorus captivus</name>
    <dbReference type="NCBI Taxonomy" id="1517983"/>
    <lineage>
        <taxon>Eukaryota</taxon>
        <taxon>Metazoa</taxon>
        <taxon>Chordata</taxon>
        <taxon>Craniata</taxon>
        <taxon>Vertebrata</taxon>
        <taxon>Euteleostomi</taxon>
        <taxon>Actinopterygii</taxon>
        <taxon>Neopterygii</taxon>
        <taxon>Teleostei</taxon>
        <taxon>Neoteleostei</taxon>
        <taxon>Acanthomorphata</taxon>
        <taxon>Ovalentaria</taxon>
        <taxon>Atherinomorphae</taxon>
        <taxon>Cyprinodontiformes</taxon>
        <taxon>Goodeidae</taxon>
        <taxon>Xenoophorus</taxon>
    </lineage>
</organism>
<evidence type="ECO:0000256" key="5">
    <source>
        <dbReference type="ARBA" id="ARBA00023136"/>
    </source>
</evidence>
<accession>A0ABV0S8F3</accession>
<feature type="non-terminal residue" evidence="8">
    <location>
        <position position="1"/>
    </location>
</feature>
<evidence type="ECO:0000256" key="4">
    <source>
        <dbReference type="ARBA" id="ARBA00022989"/>
    </source>
</evidence>
<comment type="caution">
    <text evidence="8">The sequence shown here is derived from an EMBL/GenBank/DDBJ whole genome shotgun (WGS) entry which is preliminary data.</text>
</comment>
<dbReference type="InterPro" id="IPR007632">
    <property type="entry name" value="Anoctamin"/>
</dbReference>
<proteinExistence type="inferred from homology"/>
<gene>
    <name evidence="8" type="ORF">XENOCAPTIV_009663</name>
</gene>
<dbReference type="Pfam" id="PF04547">
    <property type="entry name" value="Anoctamin"/>
    <property type="match status" value="2"/>
</dbReference>
<evidence type="ECO:0000256" key="6">
    <source>
        <dbReference type="RuleBase" id="RU280814"/>
    </source>
</evidence>
<name>A0ABV0S8F3_9TELE</name>
<evidence type="ECO:0000256" key="3">
    <source>
        <dbReference type="ARBA" id="ARBA00022692"/>
    </source>
</evidence>
<dbReference type="InterPro" id="IPR049452">
    <property type="entry name" value="Anoctamin_TM"/>
</dbReference>
<sequence>IPKTHLEYENQLTIKMFLFQFVNYYSSCFYVAFFKGKFVGYPGQYSYMFGNVTQLRNEEFGFITLFVASFPLAPLLALFNNIVEIRVDAWKFTTQFRRPVASKARNIGAWQEILNAVAILSVVTNVSFSCF</sequence>
<feature type="transmembrane region" description="Helical" evidence="6">
    <location>
        <begin position="60"/>
        <end position="83"/>
    </location>
</feature>
<comment type="subcellular location">
    <subcellularLocation>
        <location evidence="1 6">Membrane</location>
        <topology evidence="1 6">Multi-pass membrane protein</topology>
    </subcellularLocation>
</comment>
<reference evidence="8 9" key="1">
    <citation type="submission" date="2021-06" db="EMBL/GenBank/DDBJ databases">
        <authorList>
            <person name="Palmer J.M."/>
        </authorList>
    </citation>
    <scope>NUCLEOTIDE SEQUENCE [LARGE SCALE GENOMIC DNA]</scope>
    <source>
        <strain evidence="8 9">XC_2019</strain>
        <tissue evidence="8">Muscle</tissue>
    </source>
</reference>
<feature type="domain" description="Anoctamin transmembrane" evidence="7">
    <location>
        <begin position="59"/>
        <end position="127"/>
    </location>
</feature>
<protein>
    <recommendedName>
        <fullName evidence="6">Anoctamin</fullName>
    </recommendedName>
</protein>
<comment type="similarity">
    <text evidence="2 6">Belongs to the anoctamin family.</text>
</comment>
<dbReference type="Proteomes" id="UP001434883">
    <property type="component" value="Unassembled WGS sequence"/>
</dbReference>
<evidence type="ECO:0000313" key="9">
    <source>
        <dbReference type="Proteomes" id="UP001434883"/>
    </source>
</evidence>
<feature type="domain" description="Anoctamin transmembrane" evidence="7">
    <location>
        <begin position="2"/>
        <end position="57"/>
    </location>
</feature>
<dbReference type="EMBL" id="JAHRIN010069382">
    <property type="protein sequence ID" value="MEQ2216028.1"/>
    <property type="molecule type" value="Genomic_DNA"/>
</dbReference>
<dbReference type="PANTHER" id="PTHR12308">
    <property type="entry name" value="ANOCTAMIN"/>
    <property type="match status" value="1"/>
</dbReference>